<feature type="domain" description="Cyclic nucleotide-binding" evidence="4">
    <location>
        <begin position="27"/>
        <end position="97"/>
    </location>
</feature>
<dbReference type="InterPro" id="IPR012318">
    <property type="entry name" value="HTH_CRP"/>
</dbReference>
<dbReference type="RefSeq" id="WP_116686616.1">
    <property type="nucleotide sequence ID" value="NZ_CAWNYD010000002.1"/>
</dbReference>
<dbReference type="Proteomes" id="UP000244906">
    <property type="component" value="Unassembled WGS sequence"/>
</dbReference>
<dbReference type="CDD" id="cd00092">
    <property type="entry name" value="HTH_CRP"/>
    <property type="match status" value="1"/>
</dbReference>
<dbReference type="PROSITE" id="PS50042">
    <property type="entry name" value="CNMP_BINDING_3"/>
    <property type="match status" value="1"/>
</dbReference>
<dbReference type="NCBIfam" id="NF008365">
    <property type="entry name" value="PRK11161.1"/>
    <property type="match status" value="1"/>
</dbReference>
<keyword evidence="2" id="KW-0238">DNA-binding</keyword>
<dbReference type="Pfam" id="PF13545">
    <property type="entry name" value="HTH_Crp_2"/>
    <property type="match status" value="1"/>
</dbReference>
<dbReference type="InterPro" id="IPR018490">
    <property type="entry name" value="cNMP-bd_dom_sf"/>
</dbReference>
<protein>
    <submittedName>
        <fullName evidence="6">Crp/Fnr family transcriptional regulator</fullName>
    </submittedName>
</protein>
<comment type="caution">
    <text evidence="6">The sequence shown here is derived from an EMBL/GenBank/DDBJ whole genome shotgun (WGS) entry which is preliminary data.</text>
</comment>
<dbReference type="InterPro" id="IPR050397">
    <property type="entry name" value="Env_Response_Regulators"/>
</dbReference>
<dbReference type="InterPro" id="IPR036388">
    <property type="entry name" value="WH-like_DNA-bd_sf"/>
</dbReference>
<dbReference type="InterPro" id="IPR018335">
    <property type="entry name" value="Tscrpt_reg_HTH_Crp-type_CS"/>
</dbReference>
<keyword evidence="7" id="KW-1185">Reference proteome</keyword>
<dbReference type="PANTHER" id="PTHR24567:SF75">
    <property type="entry name" value="FUMARATE AND NITRATE REDUCTION REGULATORY PROTEIN"/>
    <property type="match status" value="1"/>
</dbReference>
<evidence type="ECO:0000256" key="2">
    <source>
        <dbReference type="ARBA" id="ARBA00023125"/>
    </source>
</evidence>
<proteinExistence type="predicted"/>
<keyword evidence="1" id="KW-0805">Transcription regulation</keyword>
<dbReference type="FunFam" id="1.10.10.10:FF:000028">
    <property type="entry name" value="Fumarate/nitrate reduction transcriptional regulator Fnr"/>
    <property type="match status" value="1"/>
</dbReference>
<name>A0A2V1H022_9GAMM</name>
<dbReference type="GO" id="GO:0005829">
    <property type="term" value="C:cytosol"/>
    <property type="evidence" value="ECO:0007669"/>
    <property type="project" value="TreeGrafter"/>
</dbReference>
<reference evidence="6 7" key="1">
    <citation type="submission" date="2018-04" db="EMBL/GenBank/DDBJ databases">
        <title>Thalassorhabdus spongiae gen. nov., sp. nov., isolated from a marine sponge in South-West Iceland.</title>
        <authorList>
            <person name="Knobloch S."/>
            <person name="Daussin A."/>
            <person name="Johannsson R."/>
            <person name="Marteinsson V.T."/>
        </authorList>
    </citation>
    <scope>NUCLEOTIDE SEQUENCE [LARGE SCALE GENOMIC DNA]</scope>
    <source>
        <strain evidence="6 7">Hp12</strain>
    </source>
</reference>
<dbReference type="InterPro" id="IPR014710">
    <property type="entry name" value="RmlC-like_jellyroll"/>
</dbReference>
<dbReference type="SUPFAM" id="SSF46785">
    <property type="entry name" value="Winged helix' DNA-binding domain"/>
    <property type="match status" value="1"/>
</dbReference>
<dbReference type="Pfam" id="PF00027">
    <property type="entry name" value="cNMP_binding"/>
    <property type="match status" value="1"/>
</dbReference>
<evidence type="ECO:0000313" key="6">
    <source>
        <dbReference type="EMBL" id="PVZ70544.1"/>
    </source>
</evidence>
<evidence type="ECO:0000259" key="5">
    <source>
        <dbReference type="PROSITE" id="PS51063"/>
    </source>
</evidence>
<dbReference type="EMBL" id="QDDL01000002">
    <property type="protein sequence ID" value="PVZ70544.1"/>
    <property type="molecule type" value="Genomic_DNA"/>
</dbReference>
<dbReference type="SMART" id="SM00100">
    <property type="entry name" value="cNMP"/>
    <property type="match status" value="1"/>
</dbReference>
<accession>A0A2V1H022</accession>
<dbReference type="CDD" id="cd00038">
    <property type="entry name" value="CAP_ED"/>
    <property type="match status" value="1"/>
</dbReference>
<dbReference type="SMART" id="SM00419">
    <property type="entry name" value="HTH_CRP"/>
    <property type="match status" value="1"/>
</dbReference>
<feature type="domain" description="HTH crp-type" evidence="5">
    <location>
        <begin position="161"/>
        <end position="234"/>
    </location>
</feature>
<dbReference type="Gene3D" id="1.10.10.10">
    <property type="entry name" value="Winged helix-like DNA-binding domain superfamily/Winged helix DNA-binding domain"/>
    <property type="match status" value="1"/>
</dbReference>
<evidence type="ECO:0000313" key="7">
    <source>
        <dbReference type="Proteomes" id="UP000244906"/>
    </source>
</evidence>
<dbReference type="PRINTS" id="PR00034">
    <property type="entry name" value="HTHCRP"/>
</dbReference>
<dbReference type="PROSITE" id="PS00042">
    <property type="entry name" value="HTH_CRP_1"/>
    <property type="match status" value="1"/>
</dbReference>
<dbReference type="InterPro" id="IPR000595">
    <property type="entry name" value="cNMP-bd_dom"/>
</dbReference>
<evidence type="ECO:0000259" key="4">
    <source>
        <dbReference type="PROSITE" id="PS50042"/>
    </source>
</evidence>
<keyword evidence="3" id="KW-0804">Transcription</keyword>
<dbReference type="GO" id="GO:0003677">
    <property type="term" value="F:DNA binding"/>
    <property type="evidence" value="ECO:0007669"/>
    <property type="project" value="UniProtKB-KW"/>
</dbReference>
<dbReference type="SUPFAM" id="SSF51206">
    <property type="entry name" value="cAMP-binding domain-like"/>
    <property type="match status" value="1"/>
</dbReference>
<dbReference type="GO" id="GO:0003700">
    <property type="term" value="F:DNA-binding transcription factor activity"/>
    <property type="evidence" value="ECO:0007669"/>
    <property type="project" value="InterPro"/>
</dbReference>
<dbReference type="OrthoDB" id="7643467at2"/>
<gene>
    <name evidence="6" type="ORF">DC094_08155</name>
</gene>
<dbReference type="AlphaFoldDB" id="A0A2V1H022"/>
<dbReference type="Gene3D" id="2.60.120.10">
    <property type="entry name" value="Jelly Rolls"/>
    <property type="match status" value="1"/>
</dbReference>
<dbReference type="PROSITE" id="PS51063">
    <property type="entry name" value="HTH_CRP_2"/>
    <property type="match status" value="1"/>
</dbReference>
<evidence type="ECO:0000256" key="1">
    <source>
        <dbReference type="ARBA" id="ARBA00023015"/>
    </source>
</evidence>
<sequence>MTEVHKAGSCRTIKASCSDCSLSSLCLPLAVQAEDLDRLDEIIKQGQRVEKGQHLFRSGDEFKAIYAVRTGAIKTYSITPSGEEQINGFYLPGEIMGMDGINTNHHVNSAKALESTTVCEVPFNRLEELTKVLPGLQRHFFQMMSKEIREEQQLIMLLAKKNAEERIASLLLSISTRNGRRRLSTTAFRLPMTRVEIGNYLGLAVETVSRVLTRFQKQGILAVESKEVRINDYQKLCQIATIQEG</sequence>
<organism evidence="6 7">
    <name type="scientific">Pelagibaculum spongiae</name>
    <dbReference type="NCBI Taxonomy" id="2080658"/>
    <lineage>
        <taxon>Bacteria</taxon>
        <taxon>Pseudomonadati</taxon>
        <taxon>Pseudomonadota</taxon>
        <taxon>Gammaproteobacteria</taxon>
        <taxon>Oceanospirillales</taxon>
        <taxon>Pelagibaculum</taxon>
    </lineage>
</organism>
<dbReference type="PANTHER" id="PTHR24567">
    <property type="entry name" value="CRP FAMILY TRANSCRIPTIONAL REGULATORY PROTEIN"/>
    <property type="match status" value="1"/>
</dbReference>
<dbReference type="InterPro" id="IPR036390">
    <property type="entry name" value="WH_DNA-bd_sf"/>
</dbReference>
<dbReference type="FunFam" id="2.60.120.10:FF:000004">
    <property type="entry name" value="Fumarate/nitrate reduction transcriptional regulator Fnr"/>
    <property type="match status" value="1"/>
</dbReference>
<evidence type="ECO:0000256" key="3">
    <source>
        <dbReference type="ARBA" id="ARBA00023163"/>
    </source>
</evidence>